<name>A0A409WS48_9AGAR</name>
<accession>A0A409WS48</accession>
<feature type="region of interest" description="Disordered" evidence="1">
    <location>
        <begin position="356"/>
        <end position="382"/>
    </location>
</feature>
<sequence length="382" mass="43394">MATIQNGMISTTLRNTEDPDISQLSLETLEHEHSDSGLQSASSAASSGRCFITKRHGYYLKTVRWVNSMGKDEHSKYEVERLLRDLHLVQEGFLLEDPSNLTPLDRNLHYVLDKLSLFAITCSKETLRSFIALVDEENAIWQARRGMYFRYFRLHEPPLSNVTYELVLLHPHQFLQKKGTALTAFTCTEEGDSSGRMYFVSPDGALREGPDNSTPCFPAFTSGSGNTRARAPEDSNPNPDAPNPFLVILHAGRAFRRFRRQLHPPPLCAEYNELINLTLELVDKIYFKPLVEVLMERMKRNRAYLASIRDQNRGATAQVKILGRNSRTGRVVEEPGPGASHDELIEYTEYLMSGCDYIDEDEDSDNSDESDDEYESDDDDNL</sequence>
<comment type="caution">
    <text evidence="2">The sequence shown here is derived from an EMBL/GenBank/DDBJ whole genome shotgun (WGS) entry which is preliminary data.</text>
</comment>
<reference evidence="2 3" key="1">
    <citation type="journal article" date="2018" name="Evol. Lett.">
        <title>Horizontal gene cluster transfer increased hallucinogenic mushroom diversity.</title>
        <authorList>
            <person name="Reynolds H.T."/>
            <person name="Vijayakumar V."/>
            <person name="Gluck-Thaler E."/>
            <person name="Korotkin H.B."/>
            <person name="Matheny P.B."/>
            <person name="Slot J.C."/>
        </authorList>
    </citation>
    <scope>NUCLEOTIDE SEQUENCE [LARGE SCALE GENOMIC DNA]</scope>
    <source>
        <strain evidence="2 3">SRW20</strain>
    </source>
</reference>
<protein>
    <submittedName>
        <fullName evidence="2">Uncharacterized protein</fullName>
    </submittedName>
</protein>
<dbReference type="EMBL" id="NHYE01004883">
    <property type="protein sequence ID" value="PPQ81299.1"/>
    <property type="molecule type" value="Genomic_DNA"/>
</dbReference>
<evidence type="ECO:0000313" key="2">
    <source>
        <dbReference type="EMBL" id="PPQ81299.1"/>
    </source>
</evidence>
<feature type="compositionally biased region" description="Acidic residues" evidence="1">
    <location>
        <begin position="357"/>
        <end position="382"/>
    </location>
</feature>
<gene>
    <name evidence="2" type="ORF">CVT26_015208</name>
</gene>
<proteinExistence type="predicted"/>
<evidence type="ECO:0000256" key="1">
    <source>
        <dbReference type="SAM" id="MobiDB-lite"/>
    </source>
</evidence>
<evidence type="ECO:0000313" key="3">
    <source>
        <dbReference type="Proteomes" id="UP000284706"/>
    </source>
</evidence>
<dbReference type="Proteomes" id="UP000284706">
    <property type="component" value="Unassembled WGS sequence"/>
</dbReference>
<keyword evidence="3" id="KW-1185">Reference proteome</keyword>
<feature type="region of interest" description="Disordered" evidence="1">
    <location>
        <begin position="222"/>
        <end position="242"/>
    </location>
</feature>
<dbReference type="InParanoid" id="A0A409WS48"/>
<dbReference type="AlphaFoldDB" id="A0A409WS48"/>
<dbReference type="OrthoDB" id="3013631at2759"/>
<organism evidence="2 3">
    <name type="scientific">Gymnopilus dilepis</name>
    <dbReference type="NCBI Taxonomy" id="231916"/>
    <lineage>
        <taxon>Eukaryota</taxon>
        <taxon>Fungi</taxon>
        <taxon>Dikarya</taxon>
        <taxon>Basidiomycota</taxon>
        <taxon>Agaricomycotina</taxon>
        <taxon>Agaricomycetes</taxon>
        <taxon>Agaricomycetidae</taxon>
        <taxon>Agaricales</taxon>
        <taxon>Agaricineae</taxon>
        <taxon>Hymenogastraceae</taxon>
        <taxon>Gymnopilus</taxon>
    </lineage>
</organism>